<dbReference type="PROSITE" id="PS51257">
    <property type="entry name" value="PROKAR_LIPOPROTEIN"/>
    <property type="match status" value="1"/>
</dbReference>
<dbReference type="AlphaFoldDB" id="M2B8C2"/>
<proteinExistence type="predicted"/>
<gene>
    <name evidence="2" type="ORF">HMPREF9733_00782</name>
</gene>
<evidence type="ECO:0008006" key="4">
    <source>
        <dbReference type="Google" id="ProtNLM"/>
    </source>
</evidence>
<evidence type="ECO:0000313" key="2">
    <source>
        <dbReference type="EMBL" id="EMB25650.1"/>
    </source>
</evidence>
<keyword evidence="1" id="KW-0732">Signal</keyword>
<accession>M2B8C2</accession>
<evidence type="ECO:0000256" key="1">
    <source>
        <dbReference type="SAM" id="SignalP"/>
    </source>
</evidence>
<dbReference type="PATRIC" id="fig|999437.3.peg.792"/>
<dbReference type="Proteomes" id="UP000016183">
    <property type="component" value="Unassembled WGS sequence"/>
</dbReference>
<dbReference type="PROSITE" id="PS00018">
    <property type="entry name" value="EF_HAND_1"/>
    <property type="match status" value="1"/>
</dbReference>
<feature type="chain" id="PRO_5004020795" description="Lipoprotein" evidence="1">
    <location>
        <begin position="23"/>
        <end position="317"/>
    </location>
</feature>
<dbReference type="OrthoDB" id="9866656at2"/>
<sequence>MKRSLILFNVFCVLLCSCTSLGRVGNADVKNLYLMKLDEEFSVSENEYSVGENFNFIVEAKEPIKGIHIILSKEKLDPRQYIGKEIDETPFSVGNMIITDKTEPKILYFNSDLVNNYLFPTGNTESTSFSLKIKGFAETDNSKSFDKLFCYGFCDLNKNRIIESDELKQIIINVNPSFSLTDEKIYISTVGYKAKTYSEVAETYVIYKINSFIGFTKFKATVTPYVSNFDMLFKNESPFKDVNYYIVHSPVTTNKVLNQPYKYAMSNLLIFDVTEDIKDSKTGYIAARNYQVKKTKDILRICINISGKIIFPEIIEY</sequence>
<dbReference type="InterPro" id="IPR018247">
    <property type="entry name" value="EF_Hand_1_Ca_BS"/>
</dbReference>
<reference evidence="2 3" key="1">
    <citation type="submission" date="2012-01" db="EMBL/GenBank/DDBJ databases">
        <title>The Genome Sequence of Treponema denticola SP33.</title>
        <authorList>
            <consortium name="The Broad Institute Genome Sequencing Platform"/>
            <person name="Earl A."/>
            <person name="Ward D."/>
            <person name="Feldgarden M."/>
            <person name="Gevers D."/>
            <person name="Blanton J.M."/>
            <person name="Fenno C.J."/>
            <person name="Baranova O.V."/>
            <person name="Mathney J."/>
            <person name="Dewhirst F.E."/>
            <person name="Izard J."/>
            <person name="Young S.K."/>
            <person name="Zeng Q."/>
            <person name="Gargeya S."/>
            <person name="Fitzgerald M."/>
            <person name="Haas B."/>
            <person name="Abouelleil A."/>
            <person name="Alvarado L."/>
            <person name="Arachchi H.M."/>
            <person name="Berlin A."/>
            <person name="Chapman S.B."/>
            <person name="Gearin G."/>
            <person name="Goldberg J."/>
            <person name="Griggs A."/>
            <person name="Gujja S."/>
            <person name="Hansen M."/>
            <person name="Heiman D."/>
            <person name="Howarth C."/>
            <person name="Larimer J."/>
            <person name="Lui A."/>
            <person name="MacDonald P.J.P."/>
            <person name="McCowen C."/>
            <person name="Montmayeur A."/>
            <person name="Murphy C."/>
            <person name="Neiman D."/>
            <person name="Pearson M."/>
            <person name="Priest M."/>
            <person name="Roberts A."/>
            <person name="Saif S."/>
            <person name="Shea T."/>
            <person name="Sisk P."/>
            <person name="Stolte C."/>
            <person name="Sykes S."/>
            <person name="Wortman J."/>
            <person name="Nusbaum C."/>
            <person name="Birren B."/>
        </authorList>
    </citation>
    <scope>NUCLEOTIDE SEQUENCE [LARGE SCALE GENOMIC DNA]</scope>
    <source>
        <strain evidence="2 3">SP33</strain>
    </source>
</reference>
<name>M2B8C2_TREDN</name>
<protein>
    <recommendedName>
        <fullName evidence="4">Lipoprotein</fullName>
    </recommendedName>
</protein>
<dbReference type="RefSeq" id="WP_010694203.1">
    <property type="nucleotide sequence ID" value="NZ_KB442453.1"/>
</dbReference>
<organism evidence="2 3">
    <name type="scientific">Treponema denticola SP33</name>
    <dbReference type="NCBI Taxonomy" id="999437"/>
    <lineage>
        <taxon>Bacteria</taxon>
        <taxon>Pseudomonadati</taxon>
        <taxon>Spirochaetota</taxon>
        <taxon>Spirochaetia</taxon>
        <taxon>Spirochaetales</taxon>
        <taxon>Treponemataceae</taxon>
        <taxon>Treponema</taxon>
    </lineage>
</organism>
<evidence type="ECO:0000313" key="3">
    <source>
        <dbReference type="Proteomes" id="UP000016183"/>
    </source>
</evidence>
<comment type="caution">
    <text evidence="2">The sequence shown here is derived from an EMBL/GenBank/DDBJ whole genome shotgun (WGS) entry which is preliminary data.</text>
</comment>
<dbReference type="HOGENOM" id="CLU_876996_0_0_12"/>
<feature type="signal peptide" evidence="1">
    <location>
        <begin position="1"/>
        <end position="22"/>
    </location>
</feature>
<dbReference type="EMBL" id="AGDZ01000018">
    <property type="protein sequence ID" value="EMB25650.1"/>
    <property type="molecule type" value="Genomic_DNA"/>
</dbReference>